<evidence type="ECO:0000313" key="3">
    <source>
        <dbReference type="EMBL" id="KTD36859.1"/>
    </source>
</evidence>
<dbReference type="InterPro" id="IPR003848">
    <property type="entry name" value="DUF218"/>
</dbReference>
<dbReference type="GO" id="GO:0005886">
    <property type="term" value="C:plasma membrane"/>
    <property type="evidence" value="ECO:0007669"/>
    <property type="project" value="TreeGrafter"/>
</dbReference>
<name>A0A0W0WX16_9GAMM</name>
<organism evidence="3 4">
    <name type="scientific">Legionella oakridgensis</name>
    <dbReference type="NCBI Taxonomy" id="29423"/>
    <lineage>
        <taxon>Bacteria</taxon>
        <taxon>Pseudomonadati</taxon>
        <taxon>Pseudomonadota</taxon>
        <taxon>Gammaproteobacteria</taxon>
        <taxon>Legionellales</taxon>
        <taxon>Legionellaceae</taxon>
        <taxon>Legionella</taxon>
    </lineage>
</organism>
<protein>
    <submittedName>
        <fullName evidence="3">Membrane protein</fullName>
    </submittedName>
</protein>
<dbReference type="Gene3D" id="3.40.50.620">
    <property type="entry name" value="HUPs"/>
    <property type="match status" value="1"/>
</dbReference>
<dbReference type="Proteomes" id="UP000054858">
    <property type="component" value="Unassembled WGS sequence"/>
</dbReference>
<dbReference type="Pfam" id="PF02698">
    <property type="entry name" value="DUF218"/>
    <property type="match status" value="1"/>
</dbReference>
<dbReference type="PANTHER" id="PTHR30336">
    <property type="entry name" value="INNER MEMBRANE PROTEIN, PROBABLE PERMEASE"/>
    <property type="match status" value="1"/>
</dbReference>
<keyword evidence="1" id="KW-1133">Transmembrane helix</keyword>
<dbReference type="EMBL" id="LNYP01000031">
    <property type="protein sequence ID" value="KTD36859.1"/>
    <property type="molecule type" value="Genomic_DNA"/>
</dbReference>
<comment type="caution">
    <text evidence="3">The sequence shown here is derived from an EMBL/GenBank/DDBJ whole genome shotgun (WGS) entry which is preliminary data.</text>
</comment>
<feature type="transmembrane region" description="Helical" evidence="1">
    <location>
        <begin position="12"/>
        <end position="30"/>
    </location>
</feature>
<dbReference type="GO" id="GO:0000270">
    <property type="term" value="P:peptidoglycan metabolic process"/>
    <property type="evidence" value="ECO:0007669"/>
    <property type="project" value="TreeGrafter"/>
</dbReference>
<dbReference type="InterPro" id="IPR051599">
    <property type="entry name" value="Cell_Envelope_Assoc"/>
</dbReference>
<dbReference type="InterPro" id="IPR014729">
    <property type="entry name" value="Rossmann-like_a/b/a_fold"/>
</dbReference>
<proteinExistence type="predicted"/>
<dbReference type="PANTHER" id="PTHR30336:SF4">
    <property type="entry name" value="ENVELOPE BIOGENESIS FACTOR ELYC"/>
    <property type="match status" value="1"/>
</dbReference>
<evidence type="ECO:0000313" key="4">
    <source>
        <dbReference type="Proteomes" id="UP000054858"/>
    </source>
</evidence>
<dbReference type="GO" id="GO:0043164">
    <property type="term" value="P:Gram-negative-bacterium-type cell wall biogenesis"/>
    <property type="evidence" value="ECO:0007669"/>
    <property type="project" value="TreeGrafter"/>
</dbReference>
<keyword evidence="1" id="KW-0812">Transmembrane</keyword>
<dbReference type="CDD" id="cd06259">
    <property type="entry name" value="YdcF-like"/>
    <property type="match status" value="1"/>
</dbReference>
<dbReference type="RefSeq" id="WP_025385214.1">
    <property type="nucleotide sequence ID" value="NZ_LCUA01000027.1"/>
</dbReference>
<dbReference type="AlphaFoldDB" id="A0A0W0WX16"/>
<feature type="domain" description="DUF218" evidence="2">
    <location>
        <begin position="81"/>
        <end position="242"/>
    </location>
</feature>
<keyword evidence="1" id="KW-0472">Membrane</keyword>
<evidence type="ECO:0000256" key="1">
    <source>
        <dbReference type="SAM" id="Phobius"/>
    </source>
</evidence>
<dbReference type="PATRIC" id="fig|29423.5.peg.2094"/>
<gene>
    <name evidence="3" type="ORF">Loak_1995</name>
</gene>
<reference evidence="3 4" key="1">
    <citation type="submission" date="2015-11" db="EMBL/GenBank/DDBJ databases">
        <title>Genomic analysis of 38 Legionella species identifies large and diverse effector repertoires.</title>
        <authorList>
            <person name="Burstein D."/>
            <person name="Amaro F."/>
            <person name="Zusman T."/>
            <person name="Lifshitz Z."/>
            <person name="Cohen O."/>
            <person name="Gilbert J.A."/>
            <person name="Pupko T."/>
            <person name="Shuman H.A."/>
            <person name="Segal G."/>
        </authorList>
    </citation>
    <scope>NUCLEOTIDE SEQUENCE [LARGE SCALE GENOMIC DNA]</scope>
    <source>
        <strain evidence="3 4">Oak Ridge-10</strain>
    </source>
</reference>
<evidence type="ECO:0000259" key="2">
    <source>
        <dbReference type="Pfam" id="PF02698"/>
    </source>
</evidence>
<accession>A0A0W0WX16</accession>
<feature type="transmembrane region" description="Helical" evidence="1">
    <location>
        <begin position="37"/>
        <end position="57"/>
    </location>
</feature>
<sequence length="255" mass="29292">MFVVRHFVEAIFNPFFIIVLVLIVCTWLLFRKKEYPVVRVGMVLVLMGLFLCSTGWLPRFLTQQLENQYPVVTKVDSAVHWIVVLGGGQAQYIHSPVNNLLYSASIRRLLEGVRLYRQLPDAKLLLSGGEYGGKTAEALRLATLTSWFAIPMNDVILESGSINTEEQARAIKKWLNHAPFYLVTSAIHMPRAIALCRAQGLQPIAAPTDFTYYWYDERWHKMYVPNPNNLVYLTIAWHEILGRTWAWLRGESKLL</sequence>